<feature type="signal peptide" evidence="18">
    <location>
        <begin position="1"/>
        <end position="28"/>
    </location>
</feature>
<name>A0A8T2TM09_CERRI</name>
<evidence type="ECO:0000256" key="13">
    <source>
        <dbReference type="ARBA" id="ARBA00023170"/>
    </source>
</evidence>
<keyword evidence="6 18" id="KW-0732">Signal</keyword>
<dbReference type="EMBL" id="CM035417">
    <property type="protein sequence ID" value="KAH7422833.1"/>
    <property type="molecule type" value="Genomic_DNA"/>
</dbReference>
<keyword evidence="3" id="KW-0433">Leucine-rich repeat</keyword>
<dbReference type="InterPro" id="IPR011009">
    <property type="entry name" value="Kinase-like_dom_sf"/>
</dbReference>
<keyword evidence="10 15" id="KW-0067">ATP-binding</keyword>
<sequence>METLPTERAMMLALLLSFVTTTWTSATASPDVLDVLIAFRDAITADPTGALSSWRTTAKSNQSNQDYCSWEGLFCRAGTRQVKAIQLGGRKLQGTITPLLGQLSSLSYLNLSSNELSGVLPKELAGCRSLEQLVVNDQQLSGSIPGEFANLSRLQVFSAGGNKLSGEIPSLPLPFLHSLNLSSNRLEGELTTQLTGCTALRSLQLSGNSFVGSIPESLGNLSHLAYLDLSGNNFSHSLPASLANCSKLFYINLDSNQLSGTLPESWFRQLHRRLTFFSIKVNHCSGLVPSAIALCSKLEHIELGGNNFTGQVLQKLMNCTLLSFISLWRNDFDELLPPDLGNAFPQLSILVLLANRFYGELPVSLSNCSDMNVLILGFNYAIKGIIPKEISRLHSLSQLDLQYNALMGNIPTELGNASSSVQIILFNNNHLTGSVPSQLGLLPELTQLNFERNNITGSIPGELGNCTKLFLITGYRNLLTGSIPSSFGLLSKLEHLVLDNNLLSGRIPSSLSNCTRITNISLNVNHLEGPLIAASFPSMLYYDISDNRLSGSLPPELGSMTQVQVMDLSFNNLSGNIPDSLASCVGLVYLNLSANQLTGSLPSELTGSLTSLIVLNLSANKLSGSIPASISKIKTLQQLDLSFNSFSGEIPASLGMMPNLSFLNVSYNRLQGEIPDSGRLQSFSSASFIGNPGLCSVRILQAACTETSRKSNKALIPSLVFSCVAIAILTLMGIALYSSRRRKKQTSINYKKDMAVMPTFLRFTLQEIKEATDDFNPTNVLGRGATGVVYKGLTKDGKKLAFKWLNLNRSSPESPFFAEVQTLGQARHRNLVRILGYFYDLENEILIMEWIANGNIDEHIHGCTPSSSDQEAATTMAHQAAHNSNERKHSLSLPDRFKLARGIANGLDYLHHDFPTPIIHLDIKPTNILLDEDLEARIADFGLSRFMQDSAASISASTQQMRGTLGYAAPEYASAGRISPKCDVYSFGVVILELLTGRRPSSDMFTEGETLISWVGGYKLHNGRFHDHMMEICGGGRGDPKADDGIRLHLDIALDCTKPNPKERPTMREVAEALAHADLSYHGSSVNLNDKRHDQERDGERSSWTKA</sequence>
<dbReference type="InterPro" id="IPR032675">
    <property type="entry name" value="LRR_dom_sf"/>
</dbReference>
<dbReference type="FunFam" id="3.80.10.10:FF:000041">
    <property type="entry name" value="LRR receptor-like serine/threonine-protein kinase ERECTA"/>
    <property type="match status" value="1"/>
</dbReference>
<dbReference type="Gene3D" id="3.80.10.10">
    <property type="entry name" value="Ribonuclease Inhibitor"/>
    <property type="match status" value="5"/>
</dbReference>
<comment type="similarity">
    <text evidence="2">Belongs to the protein kinase superfamily. Ser/Thr protein kinase family.</text>
</comment>
<dbReference type="SMART" id="SM00369">
    <property type="entry name" value="LRR_TYP"/>
    <property type="match status" value="9"/>
</dbReference>
<evidence type="ECO:0000256" key="7">
    <source>
        <dbReference type="ARBA" id="ARBA00022737"/>
    </source>
</evidence>
<evidence type="ECO:0000256" key="3">
    <source>
        <dbReference type="ARBA" id="ARBA00022614"/>
    </source>
</evidence>
<keyword evidence="8 15" id="KW-0547">Nucleotide-binding</keyword>
<dbReference type="FunFam" id="1.10.510.10:FF:000388">
    <property type="entry name" value="Leucine-rich repeat receptor-like tyrosine-protein kinase PXC3"/>
    <property type="match status" value="1"/>
</dbReference>
<proteinExistence type="inferred from homology"/>
<keyword evidence="5 17" id="KW-0812">Transmembrane</keyword>
<evidence type="ECO:0000256" key="10">
    <source>
        <dbReference type="ARBA" id="ARBA00022840"/>
    </source>
</evidence>
<evidence type="ECO:0000256" key="9">
    <source>
        <dbReference type="ARBA" id="ARBA00022777"/>
    </source>
</evidence>
<evidence type="ECO:0000256" key="8">
    <source>
        <dbReference type="ARBA" id="ARBA00022741"/>
    </source>
</evidence>
<evidence type="ECO:0000256" key="11">
    <source>
        <dbReference type="ARBA" id="ARBA00022989"/>
    </source>
</evidence>
<feature type="binding site" evidence="15">
    <location>
        <position position="803"/>
    </location>
    <ligand>
        <name>ATP</name>
        <dbReference type="ChEBI" id="CHEBI:30616"/>
    </ligand>
</feature>
<dbReference type="FunFam" id="3.80.10.10:FF:000095">
    <property type="entry name" value="LRR receptor-like serine/threonine-protein kinase GSO1"/>
    <property type="match status" value="2"/>
</dbReference>
<keyword evidence="11 17" id="KW-1133">Transmembrane helix</keyword>
<keyword evidence="12 17" id="KW-0472">Membrane</keyword>
<dbReference type="InterPro" id="IPR001611">
    <property type="entry name" value="Leu-rich_rpt"/>
</dbReference>
<protein>
    <recommendedName>
        <fullName evidence="19">Protein kinase domain-containing protein</fullName>
    </recommendedName>
</protein>
<dbReference type="GO" id="GO:0005524">
    <property type="term" value="F:ATP binding"/>
    <property type="evidence" value="ECO:0007669"/>
    <property type="project" value="UniProtKB-UniRule"/>
</dbReference>
<dbReference type="InterPro" id="IPR008271">
    <property type="entry name" value="Ser/Thr_kinase_AS"/>
</dbReference>
<dbReference type="GO" id="GO:0016020">
    <property type="term" value="C:membrane"/>
    <property type="evidence" value="ECO:0007669"/>
    <property type="project" value="UniProtKB-SubCell"/>
</dbReference>
<dbReference type="Proteomes" id="UP000825935">
    <property type="component" value="Chromosome 12"/>
</dbReference>
<dbReference type="Pfam" id="PF00560">
    <property type="entry name" value="LRR_1"/>
    <property type="match status" value="8"/>
</dbReference>
<dbReference type="OMA" id="MEWIANG"/>
<dbReference type="Gene3D" id="3.30.200.20">
    <property type="entry name" value="Phosphorylase Kinase, domain 1"/>
    <property type="match status" value="1"/>
</dbReference>
<feature type="compositionally biased region" description="Basic and acidic residues" evidence="16">
    <location>
        <begin position="1089"/>
        <end position="1107"/>
    </location>
</feature>
<dbReference type="Gene3D" id="1.10.510.10">
    <property type="entry name" value="Transferase(Phosphotransferase) domain 1"/>
    <property type="match status" value="1"/>
</dbReference>
<dbReference type="InterPro" id="IPR051809">
    <property type="entry name" value="Plant_receptor-like_S/T_kinase"/>
</dbReference>
<dbReference type="PANTHER" id="PTHR27008">
    <property type="entry name" value="OS04G0122200 PROTEIN"/>
    <property type="match status" value="1"/>
</dbReference>
<evidence type="ECO:0000256" key="16">
    <source>
        <dbReference type="SAM" id="MobiDB-lite"/>
    </source>
</evidence>
<evidence type="ECO:0000256" key="1">
    <source>
        <dbReference type="ARBA" id="ARBA00004479"/>
    </source>
</evidence>
<dbReference type="SUPFAM" id="SSF56112">
    <property type="entry name" value="Protein kinase-like (PK-like)"/>
    <property type="match status" value="1"/>
</dbReference>
<feature type="transmembrane region" description="Helical" evidence="17">
    <location>
        <begin position="714"/>
        <end position="737"/>
    </location>
</feature>
<evidence type="ECO:0000259" key="19">
    <source>
        <dbReference type="PROSITE" id="PS50011"/>
    </source>
</evidence>
<comment type="caution">
    <text evidence="20">The sequence shown here is derived from an EMBL/GenBank/DDBJ whole genome shotgun (WGS) entry which is preliminary data.</text>
</comment>
<evidence type="ECO:0000256" key="6">
    <source>
        <dbReference type="ARBA" id="ARBA00022729"/>
    </source>
</evidence>
<evidence type="ECO:0000313" key="20">
    <source>
        <dbReference type="EMBL" id="KAH7422833.1"/>
    </source>
</evidence>
<evidence type="ECO:0000256" key="12">
    <source>
        <dbReference type="ARBA" id="ARBA00023136"/>
    </source>
</evidence>
<evidence type="ECO:0000256" key="17">
    <source>
        <dbReference type="SAM" id="Phobius"/>
    </source>
</evidence>
<dbReference type="PANTHER" id="PTHR27008:SF42">
    <property type="entry name" value="LEUCINE-RICH REPEAT PROTEIN KINASE FAMILY PROTEIN"/>
    <property type="match status" value="1"/>
</dbReference>
<evidence type="ECO:0000256" key="5">
    <source>
        <dbReference type="ARBA" id="ARBA00022692"/>
    </source>
</evidence>
<dbReference type="SUPFAM" id="SSF52047">
    <property type="entry name" value="RNI-like"/>
    <property type="match status" value="2"/>
</dbReference>
<dbReference type="GO" id="GO:0004672">
    <property type="term" value="F:protein kinase activity"/>
    <property type="evidence" value="ECO:0007669"/>
    <property type="project" value="InterPro"/>
</dbReference>
<dbReference type="InterPro" id="IPR017441">
    <property type="entry name" value="Protein_kinase_ATP_BS"/>
</dbReference>
<dbReference type="InterPro" id="IPR003591">
    <property type="entry name" value="Leu-rich_rpt_typical-subtyp"/>
</dbReference>
<evidence type="ECO:0000256" key="18">
    <source>
        <dbReference type="SAM" id="SignalP"/>
    </source>
</evidence>
<feature type="chain" id="PRO_5035849387" description="Protein kinase domain-containing protein" evidence="18">
    <location>
        <begin position="29"/>
        <end position="1107"/>
    </location>
</feature>
<evidence type="ECO:0000256" key="15">
    <source>
        <dbReference type="PROSITE-ProRule" id="PRU10141"/>
    </source>
</evidence>
<dbReference type="AlphaFoldDB" id="A0A8T2TM09"/>
<keyword evidence="21" id="KW-1185">Reference proteome</keyword>
<evidence type="ECO:0000256" key="4">
    <source>
        <dbReference type="ARBA" id="ARBA00022679"/>
    </source>
</evidence>
<keyword evidence="13" id="KW-0675">Receptor</keyword>
<organism evidence="20 21">
    <name type="scientific">Ceratopteris richardii</name>
    <name type="common">Triangle waterfern</name>
    <dbReference type="NCBI Taxonomy" id="49495"/>
    <lineage>
        <taxon>Eukaryota</taxon>
        <taxon>Viridiplantae</taxon>
        <taxon>Streptophyta</taxon>
        <taxon>Embryophyta</taxon>
        <taxon>Tracheophyta</taxon>
        <taxon>Polypodiopsida</taxon>
        <taxon>Polypodiidae</taxon>
        <taxon>Polypodiales</taxon>
        <taxon>Pteridineae</taxon>
        <taxon>Pteridaceae</taxon>
        <taxon>Parkerioideae</taxon>
        <taxon>Ceratopteris</taxon>
    </lineage>
</organism>
<dbReference type="Pfam" id="PF13855">
    <property type="entry name" value="LRR_8"/>
    <property type="match status" value="1"/>
</dbReference>
<accession>A0A8T2TM09</accession>
<dbReference type="SMART" id="SM00220">
    <property type="entry name" value="S_TKc"/>
    <property type="match status" value="1"/>
</dbReference>
<dbReference type="OrthoDB" id="676979at2759"/>
<dbReference type="PROSITE" id="PS50011">
    <property type="entry name" value="PROTEIN_KINASE_DOM"/>
    <property type="match status" value="1"/>
</dbReference>
<dbReference type="Pfam" id="PF00069">
    <property type="entry name" value="Pkinase"/>
    <property type="match status" value="1"/>
</dbReference>
<dbReference type="PROSITE" id="PS00108">
    <property type="entry name" value="PROTEIN_KINASE_ST"/>
    <property type="match status" value="1"/>
</dbReference>
<feature type="domain" description="Protein kinase" evidence="19">
    <location>
        <begin position="775"/>
        <end position="1079"/>
    </location>
</feature>
<dbReference type="PROSITE" id="PS00107">
    <property type="entry name" value="PROTEIN_KINASE_ATP"/>
    <property type="match status" value="1"/>
</dbReference>
<feature type="region of interest" description="Disordered" evidence="16">
    <location>
        <begin position="1082"/>
        <end position="1107"/>
    </location>
</feature>
<dbReference type="InterPro" id="IPR000719">
    <property type="entry name" value="Prot_kinase_dom"/>
</dbReference>
<evidence type="ECO:0000313" key="21">
    <source>
        <dbReference type="Proteomes" id="UP000825935"/>
    </source>
</evidence>
<evidence type="ECO:0000256" key="2">
    <source>
        <dbReference type="ARBA" id="ARBA00008684"/>
    </source>
</evidence>
<dbReference type="InterPro" id="IPR013210">
    <property type="entry name" value="LRR_N_plant-typ"/>
</dbReference>
<keyword evidence="14" id="KW-0325">Glycoprotein</keyword>
<keyword evidence="4" id="KW-0808">Transferase</keyword>
<dbReference type="Pfam" id="PF08263">
    <property type="entry name" value="LRRNT_2"/>
    <property type="match status" value="1"/>
</dbReference>
<reference evidence="20" key="1">
    <citation type="submission" date="2021-08" db="EMBL/GenBank/DDBJ databases">
        <title>WGS assembly of Ceratopteris richardii.</title>
        <authorList>
            <person name="Marchant D.B."/>
            <person name="Chen G."/>
            <person name="Jenkins J."/>
            <person name="Shu S."/>
            <person name="Leebens-Mack J."/>
            <person name="Grimwood J."/>
            <person name="Schmutz J."/>
            <person name="Soltis P."/>
            <person name="Soltis D."/>
            <person name="Chen Z.-H."/>
        </authorList>
    </citation>
    <scope>NUCLEOTIDE SEQUENCE</scope>
    <source>
        <strain evidence="20">Whitten #5841</strain>
        <tissue evidence="20">Leaf</tissue>
    </source>
</reference>
<evidence type="ECO:0000256" key="14">
    <source>
        <dbReference type="ARBA" id="ARBA00023180"/>
    </source>
</evidence>
<keyword evidence="7" id="KW-0677">Repeat</keyword>
<keyword evidence="9" id="KW-0418">Kinase</keyword>
<comment type="subcellular location">
    <subcellularLocation>
        <location evidence="1">Membrane</location>
        <topology evidence="1">Single-pass type I membrane protein</topology>
    </subcellularLocation>
</comment>
<gene>
    <name evidence="20" type="ORF">KP509_12G027800</name>
</gene>